<protein>
    <submittedName>
        <fullName evidence="2">PadR family transcriptional regulator</fullName>
    </submittedName>
</protein>
<dbReference type="EMBL" id="BAABKQ010000001">
    <property type="protein sequence ID" value="GAA4804408.1"/>
    <property type="molecule type" value="Genomic_DNA"/>
</dbReference>
<dbReference type="InterPro" id="IPR036388">
    <property type="entry name" value="WH-like_DNA-bd_sf"/>
</dbReference>
<evidence type="ECO:0000313" key="2">
    <source>
        <dbReference type="EMBL" id="GAA4804408.1"/>
    </source>
</evidence>
<dbReference type="SUPFAM" id="SSF46785">
    <property type="entry name" value="Winged helix' DNA-binding domain"/>
    <property type="match status" value="1"/>
</dbReference>
<feature type="domain" description="Transcription regulator PadR N-terminal" evidence="1">
    <location>
        <begin position="36"/>
        <end position="100"/>
    </location>
</feature>
<dbReference type="PANTHER" id="PTHR43252:SF2">
    <property type="entry name" value="TRANSCRIPTION REGULATOR, PADR-LIKE FAMILY"/>
    <property type="match status" value="1"/>
</dbReference>
<dbReference type="Proteomes" id="UP001500839">
    <property type="component" value="Unassembled WGS sequence"/>
</dbReference>
<comment type="caution">
    <text evidence="2">The sequence shown here is derived from an EMBL/GenBank/DDBJ whole genome shotgun (WGS) entry which is preliminary data.</text>
</comment>
<sequence length="222" mass="24803">MSASADVPSESSEEALLSMPATAWAVLGTLSFGEGLSGYDIKTWADWSLNYFYWSPSFSQVYSELKRLEKHGFVESGDGGGGARNRRVYSITPAGLAALRRWARESEVDRPVLKHPTMLHLWLGHLSDPAQLKEMVREHIAQMTALRDGAAERAQNARREPSWAYTRIVMEWSRRHYDSEIALAQELLGQIDVAGARFDSAAKQEGTGLPIPLDPGRWKSRD</sequence>
<dbReference type="InterPro" id="IPR036390">
    <property type="entry name" value="WH_DNA-bd_sf"/>
</dbReference>
<gene>
    <name evidence="2" type="ORF">GCM10023353_03650</name>
</gene>
<evidence type="ECO:0000259" key="1">
    <source>
        <dbReference type="Pfam" id="PF03551"/>
    </source>
</evidence>
<dbReference type="PANTHER" id="PTHR43252">
    <property type="entry name" value="TRANSCRIPTIONAL REGULATOR YQJI"/>
    <property type="match status" value="1"/>
</dbReference>
<keyword evidence="3" id="KW-1185">Reference proteome</keyword>
<dbReference type="RefSeq" id="WP_307810920.1">
    <property type="nucleotide sequence ID" value="NZ_BAABKQ010000001.1"/>
</dbReference>
<organism evidence="2 3">
    <name type="scientific">Tomitella cavernea</name>
    <dbReference type="NCBI Taxonomy" id="1387982"/>
    <lineage>
        <taxon>Bacteria</taxon>
        <taxon>Bacillati</taxon>
        <taxon>Actinomycetota</taxon>
        <taxon>Actinomycetes</taxon>
        <taxon>Mycobacteriales</taxon>
        <taxon>Tomitella</taxon>
    </lineage>
</organism>
<name>A0ABP9C3C6_9ACTN</name>
<dbReference type="InterPro" id="IPR005149">
    <property type="entry name" value="Tscrpt_reg_PadR_N"/>
</dbReference>
<dbReference type="Gene3D" id="1.10.10.10">
    <property type="entry name" value="Winged helix-like DNA-binding domain superfamily/Winged helix DNA-binding domain"/>
    <property type="match status" value="1"/>
</dbReference>
<proteinExistence type="predicted"/>
<reference evidence="3" key="1">
    <citation type="journal article" date="2019" name="Int. J. Syst. Evol. Microbiol.">
        <title>The Global Catalogue of Microorganisms (GCM) 10K type strain sequencing project: providing services to taxonomists for standard genome sequencing and annotation.</title>
        <authorList>
            <consortium name="The Broad Institute Genomics Platform"/>
            <consortium name="The Broad Institute Genome Sequencing Center for Infectious Disease"/>
            <person name="Wu L."/>
            <person name="Ma J."/>
        </authorList>
    </citation>
    <scope>NUCLEOTIDE SEQUENCE [LARGE SCALE GENOMIC DNA]</scope>
    <source>
        <strain evidence="3">JCM 18542</strain>
    </source>
</reference>
<evidence type="ECO:0000313" key="3">
    <source>
        <dbReference type="Proteomes" id="UP001500839"/>
    </source>
</evidence>
<accession>A0ABP9C3C6</accession>
<dbReference type="Pfam" id="PF03551">
    <property type="entry name" value="PadR"/>
    <property type="match status" value="1"/>
</dbReference>